<evidence type="ECO:0008006" key="3">
    <source>
        <dbReference type="Google" id="ProtNLM"/>
    </source>
</evidence>
<reference evidence="1 2" key="1">
    <citation type="journal article" date="2014" name="ISME J.">
        <title>Ecophysiology of Thioploca ingrica as revealed by the complete genome sequence supplemented with proteomic evidence.</title>
        <authorList>
            <person name="Kojima H."/>
            <person name="Ogura Y."/>
            <person name="Yamamoto N."/>
            <person name="Togashi T."/>
            <person name="Mori H."/>
            <person name="Watanabe T."/>
            <person name="Nemoto F."/>
            <person name="Kurokawa K."/>
            <person name="Hayashi T."/>
            <person name="Fukui M."/>
        </authorList>
    </citation>
    <scope>NUCLEOTIDE SEQUENCE [LARGE SCALE GENOMIC DNA]</scope>
</reference>
<accession>A0A090BU13</accession>
<evidence type="ECO:0000313" key="2">
    <source>
        <dbReference type="Proteomes" id="UP000031623"/>
    </source>
</evidence>
<dbReference type="KEGG" id="tig:THII_0009"/>
<dbReference type="STRING" id="40754.THII_0009"/>
<evidence type="ECO:0000313" key="1">
    <source>
        <dbReference type="EMBL" id="BAP54306.1"/>
    </source>
</evidence>
<dbReference type="InterPro" id="IPR012964">
    <property type="entry name" value="DUF1702"/>
</dbReference>
<sequence length="315" mass="35339">MLSKPLRKFLFGIPADETLFSKRGFQAVSPEVRIRLEQVAGMFVEGYHLALLTDQLDLLTQQLEQLPKEMRGFAYEGAAMALALLDFLSLRRRNRLQQFLAGAGSAHIYMVHVGVGWAWARLYRNVNKALASLDPLLGWLAVDGYGFHEGYFHWPKMVTQQRVPRRLNGYARRVFDQGLGRGLWFINGANIEVIARTINGFSTTRQADLWSGIGLAATYAGGVDETDLQRLAELGDAFRPQLAQGAAFAAKTRQRAGNLTSHTEQACQIFCASSAEVAAQVTDETLINLSYQETIPAYEIWRQRIQAHFKNKVNF</sequence>
<dbReference type="AlphaFoldDB" id="A0A090BU13"/>
<organism evidence="1 2">
    <name type="scientific">Thioploca ingrica</name>
    <dbReference type="NCBI Taxonomy" id="40754"/>
    <lineage>
        <taxon>Bacteria</taxon>
        <taxon>Pseudomonadati</taxon>
        <taxon>Pseudomonadota</taxon>
        <taxon>Gammaproteobacteria</taxon>
        <taxon>Thiotrichales</taxon>
        <taxon>Thiotrichaceae</taxon>
        <taxon>Thioploca</taxon>
    </lineage>
</organism>
<dbReference type="EMBL" id="AP014633">
    <property type="protein sequence ID" value="BAP54306.1"/>
    <property type="molecule type" value="Genomic_DNA"/>
</dbReference>
<dbReference type="Proteomes" id="UP000031623">
    <property type="component" value="Chromosome"/>
</dbReference>
<protein>
    <recommendedName>
        <fullName evidence="3">Enediyne biosynthesis protein</fullName>
    </recommendedName>
</protein>
<dbReference type="OrthoDB" id="2530105at2"/>
<gene>
    <name evidence="1" type="ORF">THII_0009</name>
</gene>
<keyword evidence="2" id="KW-1185">Reference proteome</keyword>
<dbReference type="Pfam" id="PF08012">
    <property type="entry name" value="DUF1702"/>
    <property type="match status" value="1"/>
</dbReference>
<name>A0A090BU13_9GAMM</name>
<proteinExistence type="predicted"/>
<dbReference type="HOGENOM" id="CLU_074815_0_0_6"/>